<comment type="caution">
    <text evidence="2">The sequence shown here is derived from an EMBL/GenBank/DDBJ whole genome shotgun (WGS) entry which is preliminary data.</text>
</comment>
<evidence type="ECO:0000256" key="1">
    <source>
        <dbReference type="SAM" id="MobiDB-lite"/>
    </source>
</evidence>
<keyword evidence="3" id="KW-1185">Reference proteome</keyword>
<proteinExistence type="predicted"/>
<dbReference type="EMBL" id="JASCIQ010000013">
    <property type="protein sequence ID" value="MDI3404974.1"/>
    <property type="molecule type" value="Genomic_DNA"/>
</dbReference>
<dbReference type="RefSeq" id="WP_282542919.1">
    <property type="nucleotide sequence ID" value="NZ_JASCIQ010000013.1"/>
</dbReference>
<protein>
    <submittedName>
        <fullName evidence="2">DUF2877 domain-containing protein</fullName>
    </submittedName>
</protein>
<reference evidence="2 3" key="1">
    <citation type="submission" date="2023-05" db="EMBL/GenBank/DDBJ databases">
        <title>Draft genome sequence of Streptomyces sp. B-S-A6 isolated from a cave soil in Thailand.</title>
        <authorList>
            <person name="Chamroensaksri N."/>
            <person name="Muangham S."/>
        </authorList>
    </citation>
    <scope>NUCLEOTIDE SEQUENCE [LARGE SCALE GENOMIC DNA]</scope>
    <source>
        <strain evidence="2 3">B-S-A6</strain>
    </source>
</reference>
<gene>
    <name evidence="2" type="ORF">QIS96_14245</name>
</gene>
<dbReference type="Pfam" id="PF11392">
    <property type="entry name" value="AllH"/>
    <property type="match status" value="1"/>
</dbReference>
<evidence type="ECO:0000313" key="3">
    <source>
        <dbReference type="Proteomes" id="UP001223978"/>
    </source>
</evidence>
<evidence type="ECO:0000313" key="2">
    <source>
        <dbReference type="EMBL" id="MDI3404974.1"/>
    </source>
</evidence>
<accession>A0ABT6SB09</accession>
<name>A0ABT6SB09_9ACTN</name>
<dbReference type="InterPro" id="IPR021530">
    <property type="entry name" value="AllH-like"/>
</dbReference>
<sequence length="293" mass="28601">MSPAAPHCAASSLAAADVLGPPRPARVVAATRGALYLLVRGSSAPLALVAYDAVRVPAAVVLPAGAGAEPFAGLGVGRSGRVGGGRLAVGPLCLTAEVSWAPPRAQDTPPGPALAALARLAPPRPLPAEVRPAAARTARALAGAPAHVLREAATALLGLGPGLTPSGDDFLCGLLLAAHAAPQPPSWAAELTALAARASSYTSLVSAALLRHAADGHCIDQAARVLRAAATGADLAPPLNALLAVGHSSGGDLLQGLCTGARAISGEPGGARAGRLSRGSPGFPGSGHADTLQ</sequence>
<feature type="region of interest" description="Disordered" evidence="1">
    <location>
        <begin position="269"/>
        <end position="293"/>
    </location>
</feature>
<dbReference type="Proteomes" id="UP001223978">
    <property type="component" value="Unassembled WGS sequence"/>
</dbReference>
<organism evidence="2 3">
    <name type="scientific">Streptomyces cavernicola</name>
    <dbReference type="NCBI Taxonomy" id="3043613"/>
    <lineage>
        <taxon>Bacteria</taxon>
        <taxon>Bacillati</taxon>
        <taxon>Actinomycetota</taxon>
        <taxon>Actinomycetes</taxon>
        <taxon>Kitasatosporales</taxon>
        <taxon>Streptomycetaceae</taxon>
        <taxon>Streptomyces</taxon>
    </lineage>
</organism>